<feature type="domain" description="Aminoglycoside phosphotransferase" evidence="1">
    <location>
        <begin position="36"/>
        <end position="244"/>
    </location>
</feature>
<keyword evidence="3" id="KW-1185">Reference proteome</keyword>
<dbReference type="Pfam" id="PF01636">
    <property type="entry name" value="APH"/>
    <property type="match status" value="1"/>
</dbReference>
<organism evidence="2 3">
    <name type="scientific">Streptomyces phaeochromogenes</name>
    <dbReference type="NCBI Taxonomy" id="1923"/>
    <lineage>
        <taxon>Bacteria</taxon>
        <taxon>Bacillati</taxon>
        <taxon>Actinomycetota</taxon>
        <taxon>Actinomycetes</taxon>
        <taxon>Kitasatosporales</taxon>
        <taxon>Streptomycetaceae</taxon>
        <taxon>Streptomyces</taxon>
        <taxon>Streptomyces phaeochromogenes group</taxon>
    </lineage>
</organism>
<dbReference type="Proteomes" id="UP001340816">
    <property type="component" value="Chromosome"/>
</dbReference>
<evidence type="ECO:0000313" key="2">
    <source>
        <dbReference type="EMBL" id="WSD14426.1"/>
    </source>
</evidence>
<protein>
    <submittedName>
        <fullName evidence="2">Aminoglycoside phosphotransferase family protein</fullName>
    </submittedName>
</protein>
<dbReference type="SUPFAM" id="SSF56112">
    <property type="entry name" value="Protein kinase-like (PK-like)"/>
    <property type="match status" value="1"/>
</dbReference>
<sequence>MLGEIKGLCGASVLRAESQEGGFTSGLAARLLLADGRWVFVKGMPMGHPLAGMYEQEAAVAAAVPLGFSSPALLWSGGVEDWVLLLFDDVDGRHPSLAPGSADLPAVLDTVASMGEVLSPCPYAGARPVAEAMARVSNCWRMLAAEPPSDLAPWCVRHLANMVEWETRWMSAAEGDTLLHADLRPDNMVRKHAGGEVFVVDWAFGYRGAAWFDTAWIVPYLIMDGHAPASAEAALAGIPAWESAHPDAVTALAVSVAGHWELARRRPSRPVLRAYQDREAAAALAWTAYRTGWR</sequence>
<accession>A0ABZ1HA39</accession>
<reference evidence="2 3" key="1">
    <citation type="submission" date="2022-10" db="EMBL/GenBank/DDBJ databases">
        <title>The complete genomes of actinobacterial strains from the NBC collection.</title>
        <authorList>
            <person name="Joergensen T.S."/>
            <person name="Alvarez Arevalo M."/>
            <person name="Sterndorff E.B."/>
            <person name="Faurdal D."/>
            <person name="Vuksanovic O."/>
            <person name="Mourched A.-S."/>
            <person name="Charusanti P."/>
            <person name="Shaw S."/>
            <person name="Blin K."/>
            <person name="Weber T."/>
        </authorList>
    </citation>
    <scope>NUCLEOTIDE SEQUENCE [LARGE SCALE GENOMIC DNA]</scope>
    <source>
        <strain evidence="2 3">NBC 01752</strain>
    </source>
</reference>
<dbReference type="InterPro" id="IPR002575">
    <property type="entry name" value="Aminoglycoside_PTrfase"/>
</dbReference>
<dbReference type="EMBL" id="CP109135">
    <property type="protein sequence ID" value="WSD14426.1"/>
    <property type="molecule type" value="Genomic_DNA"/>
</dbReference>
<dbReference type="RefSeq" id="WP_326759067.1">
    <property type="nucleotide sequence ID" value="NZ_CP109135.1"/>
</dbReference>
<dbReference type="Gene3D" id="3.90.1200.10">
    <property type="match status" value="1"/>
</dbReference>
<gene>
    <name evidence="2" type="ORF">OHB35_14890</name>
</gene>
<proteinExistence type="predicted"/>
<evidence type="ECO:0000313" key="3">
    <source>
        <dbReference type="Proteomes" id="UP001340816"/>
    </source>
</evidence>
<dbReference type="InterPro" id="IPR011009">
    <property type="entry name" value="Kinase-like_dom_sf"/>
</dbReference>
<name>A0ABZ1HA39_STRPH</name>
<evidence type="ECO:0000259" key="1">
    <source>
        <dbReference type="Pfam" id="PF01636"/>
    </source>
</evidence>